<feature type="transmembrane region" description="Helical" evidence="2">
    <location>
        <begin position="61"/>
        <end position="84"/>
    </location>
</feature>
<feature type="region of interest" description="Disordered" evidence="1">
    <location>
        <begin position="1"/>
        <end position="47"/>
    </location>
</feature>
<accession>A0A9W7B1Q5</accession>
<evidence type="ECO:0000313" key="3">
    <source>
        <dbReference type="EMBL" id="GMH82259.1"/>
    </source>
</evidence>
<proteinExistence type="predicted"/>
<protein>
    <submittedName>
        <fullName evidence="3">Uncharacterized protein</fullName>
    </submittedName>
</protein>
<keyword evidence="4" id="KW-1185">Reference proteome</keyword>
<gene>
    <name evidence="3" type="ORF">TrST_g12528</name>
</gene>
<dbReference type="Proteomes" id="UP001165085">
    <property type="component" value="Unassembled WGS sequence"/>
</dbReference>
<name>A0A9W7B1Q5_9STRA</name>
<evidence type="ECO:0000313" key="4">
    <source>
        <dbReference type="Proteomes" id="UP001165085"/>
    </source>
</evidence>
<keyword evidence="2" id="KW-1133">Transmembrane helix</keyword>
<evidence type="ECO:0000256" key="1">
    <source>
        <dbReference type="SAM" id="MobiDB-lite"/>
    </source>
</evidence>
<sequence>MGTTSRRTRNSPTFRAQNIPSPISTNDDSDDDLQKNTSLDESFTEDGDLLGEKSGMGTHSFYGLTCLVLVLSLLFATQGGPMYINKLLISREVRAREARESKAHEEEINRKKTVHKGHEMPATVVTKTSSMNDGLIEFSVSGGEAAEASRPIMLYLSGSDGEEFSNAANQVGYIFGLPVGAQTYWGKESPVPSNPGSITNVLKSLNTICSQVPADRPSCSINSDKVYVAGSTDFGFHAFKVDVNKDHWEEIRIPGLAGGSWEDRLLWLQ</sequence>
<reference evidence="4" key="1">
    <citation type="journal article" date="2023" name="Commun. Biol.">
        <title>Genome analysis of Parmales, the sister group of diatoms, reveals the evolutionary specialization of diatoms from phago-mixotrophs to photoautotrophs.</title>
        <authorList>
            <person name="Ban H."/>
            <person name="Sato S."/>
            <person name="Yoshikawa S."/>
            <person name="Yamada K."/>
            <person name="Nakamura Y."/>
            <person name="Ichinomiya M."/>
            <person name="Sato N."/>
            <person name="Blanc-Mathieu R."/>
            <person name="Endo H."/>
            <person name="Kuwata A."/>
            <person name="Ogata H."/>
        </authorList>
    </citation>
    <scope>NUCLEOTIDE SEQUENCE [LARGE SCALE GENOMIC DNA]</scope>
    <source>
        <strain evidence="4">NIES 3701</strain>
    </source>
</reference>
<comment type="caution">
    <text evidence="3">The sequence shown here is derived from an EMBL/GenBank/DDBJ whole genome shotgun (WGS) entry which is preliminary data.</text>
</comment>
<organism evidence="3 4">
    <name type="scientific">Triparma strigata</name>
    <dbReference type="NCBI Taxonomy" id="1606541"/>
    <lineage>
        <taxon>Eukaryota</taxon>
        <taxon>Sar</taxon>
        <taxon>Stramenopiles</taxon>
        <taxon>Ochrophyta</taxon>
        <taxon>Bolidophyceae</taxon>
        <taxon>Parmales</taxon>
        <taxon>Triparmaceae</taxon>
        <taxon>Triparma</taxon>
    </lineage>
</organism>
<evidence type="ECO:0000256" key="2">
    <source>
        <dbReference type="SAM" id="Phobius"/>
    </source>
</evidence>
<dbReference type="OrthoDB" id="10367263at2759"/>
<keyword evidence="2" id="KW-0472">Membrane</keyword>
<dbReference type="EMBL" id="BRXY01000267">
    <property type="protein sequence ID" value="GMH82259.1"/>
    <property type="molecule type" value="Genomic_DNA"/>
</dbReference>
<keyword evidence="2" id="KW-0812">Transmembrane</keyword>
<feature type="compositionally biased region" description="Polar residues" evidence="1">
    <location>
        <begin position="1"/>
        <end position="26"/>
    </location>
</feature>
<dbReference type="AlphaFoldDB" id="A0A9W7B1Q5"/>